<comment type="caution">
    <text evidence="1">The sequence shown here is derived from an EMBL/GenBank/DDBJ whole genome shotgun (WGS) entry which is preliminary data.</text>
</comment>
<dbReference type="EMBL" id="CAKASE010000051">
    <property type="protein sequence ID" value="CAG9564616.1"/>
    <property type="molecule type" value="Genomic_DNA"/>
</dbReference>
<proteinExistence type="predicted"/>
<keyword evidence="2" id="KW-1185">Reference proteome</keyword>
<reference evidence="1" key="1">
    <citation type="submission" date="2021-09" db="EMBL/GenBank/DDBJ databases">
        <authorList>
            <person name="Martin H S."/>
        </authorList>
    </citation>
    <scope>NUCLEOTIDE SEQUENCE</scope>
</reference>
<accession>A0A8J2QSX3</accession>
<evidence type="ECO:0000313" key="1">
    <source>
        <dbReference type="EMBL" id="CAG9564616.1"/>
    </source>
</evidence>
<organism evidence="1 2">
    <name type="scientific">Danaus chrysippus</name>
    <name type="common">African queen</name>
    <dbReference type="NCBI Taxonomy" id="151541"/>
    <lineage>
        <taxon>Eukaryota</taxon>
        <taxon>Metazoa</taxon>
        <taxon>Ecdysozoa</taxon>
        <taxon>Arthropoda</taxon>
        <taxon>Hexapoda</taxon>
        <taxon>Insecta</taxon>
        <taxon>Pterygota</taxon>
        <taxon>Neoptera</taxon>
        <taxon>Endopterygota</taxon>
        <taxon>Lepidoptera</taxon>
        <taxon>Glossata</taxon>
        <taxon>Ditrysia</taxon>
        <taxon>Papilionoidea</taxon>
        <taxon>Nymphalidae</taxon>
        <taxon>Danainae</taxon>
        <taxon>Danaini</taxon>
        <taxon>Danaina</taxon>
        <taxon>Danaus</taxon>
        <taxon>Anosia</taxon>
    </lineage>
</organism>
<sequence>MAPGRKAGAINSGDSGNPGAAGACRWAAFILFIAPCFIAAQTCLDAYDAVPTNILAALCDTTSLRRTPLAPTSRLTHESN</sequence>
<protein>
    <submittedName>
        <fullName evidence="1">(African queen) hypothetical protein</fullName>
    </submittedName>
</protein>
<gene>
    <name evidence="1" type="ORF">DCHRY22_LOCUS5590</name>
</gene>
<name>A0A8J2QSX3_9NEOP</name>
<dbReference type="AlphaFoldDB" id="A0A8J2QSX3"/>
<dbReference type="Proteomes" id="UP000789524">
    <property type="component" value="Unassembled WGS sequence"/>
</dbReference>
<evidence type="ECO:0000313" key="2">
    <source>
        <dbReference type="Proteomes" id="UP000789524"/>
    </source>
</evidence>